<keyword evidence="4" id="KW-1185">Reference proteome</keyword>
<feature type="domain" description="Peptidase S72" evidence="2">
    <location>
        <begin position="327"/>
        <end position="443"/>
    </location>
</feature>
<dbReference type="PANTHER" id="PTHR21559">
    <property type="entry name" value="DYSTROGLYCAN-RELATED"/>
    <property type="match status" value="1"/>
</dbReference>
<dbReference type="Proteomes" id="UP000031036">
    <property type="component" value="Unassembled WGS sequence"/>
</dbReference>
<evidence type="ECO:0000313" key="4">
    <source>
        <dbReference type="Proteomes" id="UP000031036"/>
    </source>
</evidence>
<dbReference type="GO" id="GO:0042383">
    <property type="term" value="C:sarcolemma"/>
    <property type="evidence" value="ECO:0007669"/>
    <property type="project" value="TreeGrafter"/>
</dbReference>
<dbReference type="InterPro" id="IPR030398">
    <property type="entry name" value="SEA_DG_dom"/>
</dbReference>
<dbReference type="AlphaFoldDB" id="A0A0B2VCI1"/>
<dbReference type="OMA" id="RGMMCEY"/>
<dbReference type="OrthoDB" id="5990676at2759"/>
<dbReference type="Gene3D" id="2.60.40.10">
    <property type="entry name" value="Immunoglobulins"/>
    <property type="match status" value="1"/>
</dbReference>
<reference evidence="3 4" key="1">
    <citation type="submission" date="2014-11" db="EMBL/GenBank/DDBJ databases">
        <title>Genetic blueprint of the zoonotic pathogen Toxocara canis.</title>
        <authorList>
            <person name="Zhu X.-Q."/>
            <person name="Korhonen P.K."/>
            <person name="Cai H."/>
            <person name="Young N.D."/>
            <person name="Nejsum P."/>
            <person name="von Samson-Himmelstjerna G."/>
            <person name="Boag P.R."/>
            <person name="Tan P."/>
            <person name="Li Q."/>
            <person name="Min J."/>
            <person name="Yang Y."/>
            <person name="Wang X."/>
            <person name="Fang X."/>
            <person name="Hall R.S."/>
            <person name="Hofmann A."/>
            <person name="Sternberg P.W."/>
            <person name="Jex A.R."/>
            <person name="Gasser R.B."/>
        </authorList>
    </citation>
    <scope>NUCLEOTIDE SEQUENCE [LARGE SCALE GENOMIC DNA]</scope>
    <source>
        <strain evidence="3">PN_DK_2014</strain>
    </source>
</reference>
<dbReference type="GO" id="GO:0043236">
    <property type="term" value="F:laminin binding"/>
    <property type="evidence" value="ECO:0007669"/>
    <property type="project" value="TreeGrafter"/>
</dbReference>
<dbReference type="EMBL" id="JPKZ01001939">
    <property type="protein sequence ID" value="KHN79184.1"/>
    <property type="molecule type" value="Genomic_DNA"/>
</dbReference>
<dbReference type="GO" id="GO:0021675">
    <property type="term" value="P:nerve development"/>
    <property type="evidence" value="ECO:0007669"/>
    <property type="project" value="TreeGrafter"/>
</dbReference>
<accession>A0A0B2VCI1</accession>
<feature type="compositionally biased region" description="Low complexity" evidence="1">
    <location>
        <begin position="483"/>
        <end position="493"/>
    </location>
</feature>
<comment type="caution">
    <text evidence="3">The sequence shown here is derived from an EMBL/GenBank/DDBJ whole genome shotgun (WGS) entry which is preliminary data.</text>
</comment>
<protein>
    <submittedName>
        <fullName evidence="3">Dystroglycan</fullName>
    </submittedName>
</protein>
<dbReference type="GO" id="GO:0005856">
    <property type="term" value="C:cytoskeleton"/>
    <property type="evidence" value="ECO:0007669"/>
    <property type="project" value="UniProtKB-SubCell"/>
</dbReference>
<dbReference type="PROSITE" id="PS51699">
    <property type="entry name" value="SEA_DG"/>
    <property type="match status" value="1"/>
</dbReference>
<dbReference type="Gene3D" id="3.30.70.1040">
    <property type="entry name" value="Dystroglycan, domain 2"/>
    <property type="match status" value="1"/>
</dbReference>
<dbReference type="PANTHER" id="PTHR21559:SF21">
    <property type="entry name" value="DYSTROGLYCAN 1"/>
    <property type="match status" value="1"/>
</dbReference>
<dbReference type="STRING" id="6265.A0A0B2VCI1"/>
<gene>
    <name evidence="3" type="primary">DAG1</name>
    <name evidence="3" type="ORF">Tcan_14062</name>
</gene>
<evidence type="ECO:0000259" key="2">
    <source>
        <dbReference type="PROSITE" id="PS51699"/>
    </source>
</evidence>
<feature type="region of interest" description="Disordered" evidence="1">
    <location>
        <begin position="197"/>
        <end position="231"/>
    </location>
</feature>
<dbReference type="InterPro" id="IPR013783">
    <property type="entry name" value="Ig-like_fold"/>
</dbReference>
<evidence type="ECO:0000313" key="3">
    <source>
        <dbReference type="EMBL" id="KHN79184.1"/>
    </source>
</evidence>
<dbReference type="GO" id="GO:0016011">
    <property type="term" value="C:dystroglycan complex"/>
    <property type="evidence" value="ECO:0007669"/>
    <property type="project" value="TreeGrafter"/>
</dbReference>
<name>A0A0B2VCI1_TOXCA</name>
<feature type="compositionally biased region" description="Low complexity" evidence="1">
    <location>
        <begin position="199"/>
        <end position="211"/>
    </location>
</feature>
<proteinExistence type="predicted"/>
<dbReference type="InterPro" id="IPR027468">
    <property type="entry name" value="Alpha-dystroglycan_domain_2"/>
</dbReference>
<feature type="region of interest" description="Disordered" evidence="1">
    <location>
        <begin position="468"/>
        <end position="506"/>
    </location>
</feature>
<evidence type="ECO:0000256" key="1">
    <source>
        <dbReference type="SAM" id="MobiDB-lite"/>
    </source>
</evidence>
<organism evidence="3 4">
    <name type="scientific">Toxocara canis</name>
    <name type="common">Canine roundworm</name>
    <dbReference type="NCBI Taxonomy" id="6265"/>
    <lineage>
        <taxon>Eukaryota</taxon>
        <taxon>Metazoa</taxon>
        <taxon>Ecdysozoa</taxon>
        <taxon>Nematoda</taxon>
        <taxon>Chromadorea</taxon>
        <taxon>Rhabditida</taxon>
        <taxon>Spirurina</taxon>
        <taxon>Ascaridomorpha</taxon>
        <taxon>Ascaridoidea</taxon>
        <taxon>Toxocaridae</taxon>
        <taxon>Toxocara</taxon>
    </lineage>
</organism>
<dbReference type="GO" id="GO:0002009">
    <property type="term" value="P:morphogenesis of an epithelium"/>
    <property type="evidence" value="ECO:0007669"/>
    <property type="project" value="TreeGrafter"/>
</dbReference>
<sequence>MMSKIFSLLEGIPQFASIGATYVRVTEENGTDAALEIRVSEEVINPCGDEQKTLWMELVFDVPLNDLTIPQQILTVNTIAKYVNVNSSLMRIYTNQYKDEIRRSEVVESQTEDEPNPEDVTLLWKVACGDLDDDATEILEKVLNLLDDDTKLPHKPIGWRLTKGSILSRKQRHEGASGGVLSQFSAFATNEPDLEIEASTSSTPTTTTRLTRSTKRVSMARSTKRTDNPPVRLNSLPTFRCKRGAICEMAIPEKTFMDAEDGDTRSLTLSVYPIVATKNWLTVDRNRQVLRGVPLNQGDFEFRLEARDSANQMTSAAFRVSVEETVPSNHMFIFEIQKSYEQLTKDPGTILAFTTKLAQALGDRFPKNVIIRNVEAKNSERSFISWSNASLSHKICQKKAIETLKYLMLTRRRDRIRNEFVRAMDSLQSEYVSKGLPVVFPEEIPQEDDSATVATPMLVKEERPPLIITQHENHLYKPPPPLSSTSSPRPRSSAANQRLPPPYVPP</sequence>
<dbReference type="GO" id="GO:0007411">
    <property type="term" value="P:axon guidance"/>
    <property type="evidence" value="ECO:0007669"/>
    <property type="project" value="TreeGrafter"/>
</dbReference>
<dbReference type="InterPro" id="IPR015919">
    <property type="entry name" value="Cadherin-like_sf"/>
</dbReference>
<dbReference type="SUPFAM" id="SSF49313">
    <property type="entry name" value="Cadherin-like"/>
    <property type="match status" value="1"/>
</dbReference>
<dbReference type="GO" id="GO:0005509">
    <property type="term" value="F:calcium ion binding"/>
    <property type="evidence" value="ECO:0007669"/>
    <property type="project" value="InterPro"/>
</dbReference>